<name>A0AAV9WML8_9PEZI</name>
<dbReference type="Proteomes" id="UP001370758">
    <property type="component" value="Unassembled WGS sequence"/>
</dbReference>
<evidence type="ECO:0000259" key="2">
    <source>
        <dbReference type="PROSITE" id="PS51820"/>
    </source>
</evidence>
<feature type="domain" description="PA14" evidence="2">
    <location>
        <begin position="136"/>
        <end position="282"/>
    </location>
</feature>
<dbReference type="Gene3D" id="2.60.120.1560">
    <property type="match status" value="1"/>
</dbReference>
<evidence type="ECO:0000313" key="4">
    <source>
        <dbReference type="Proteomes" id="UP001370758"/>
    </source>
</evidence>
<keyword evidence="1" id="KW-0732">Signal</keyword>
<protein>
    <recommendedName>
        <fullName evidence="2">PA14 domain-containing protein</fullName>
    </recommendedName>
</protein>
<reference evidence="3 4" key="1">
    <citation type="submission" date="2023-08" db="EMBL/GenBank/DDBJ databases">
        <authorList>
            <person name="Palmer J.M."/>
        </authorList>
    </citation>
    <scope>NUCLEOTIDE SEQUENCE [LARGE SCALE GENOMIC DNA]</scope>
    <source>
        <strain evidence="3 4">TWF481</strain>
    </source>
</reference>
<sequence>MYIPYIKAFLLVFFAYGAVASAVPDKQGLQERDYGYYGAAPARTTKHVTPAKCSTKTITKTTTKYKKVTATSPPKTLFITFTKTLTVRVTAIVTLSFVSTSINTVTETAHPMPDLSCYNRLEYAVYRHSFTNDDVRSYPAFNVEYFKTAIPLFNETTPIVGIVGDSNTDSIYHAHVRGLDYTAVNHRGYLYAPQSGTYTFSAYPAHDITLLWVGATAFSGFTRENANIEQLIGGDPLTYDIFLTAGKYYPIRILWGNALGEAYLNFTVTAPNREVIVSSNKETLYFLTNSCDGTTAPAFAPFGQES</sequence>
<dbReference type="PROSITE" id="PS51820">
    <property type="entry name" value="PA14"/>
    <property type="match status" value="1"/>
</dbReference>
<dbReference type="SUPFAM" id="SSF56988">
    <property type="entry name" value="Anthrax protective antigen"/>
    <property type="match status" value="1"/>
</dbReference>
<evidence type="ECO:0000256" key="1">
    <source>
        <dbReference type="SAM" id="SignalP"/>
    </source>
</evidence>
<evidence type="ECO:0000313" key="3">
    <source>
        <dbReference type="EMBL" id="KAK6511545.1"/>
    </source>
</evidence>
<dbReference type="Pfam" id="PF10528">
    <property type="entry name" value="GLEYA"/>
    <property type="match status" value="1"/>
</dbReference>
<dbReference type="InterPro" id="IPR037524">
    <property type="entry name" value="PA14/GLEYA"/>
</dbReference>
<comment type="caution">
    <text evidence="3">The sequence shown here is derived from an EMBL/GenBank/DDBJ whole genome shotgun (WGS) entry which is preliminary data.</text>
</comment>
<proteinExistence type="predicted"/>
<dbReference type="EMBL" id="JAVHJL010000001">
    <property type="protein sequence ID" value="KAK6511545.1"/>
    <property type="molecule type" value="Genomic_DNA"/>
</dbReference>
<accession>A0AAV9WML8</accession>
<feature type="chain" id="PRO_5043765644" description="PA14 domain-containing protein" evidence="1">
    <location>
        <begin position="23"/>
        <end position="306"/>
    </location>
</feature>
<dbReference type="InterPro" id="IPR018871">
    <property type="entry name" value="GLEYA_adhesin_domain"/>
</dbReference>
<gene>
    <name evidence="3" type="ORF">TWF481_000457</name>
</gene>
<feature type="signal peptide" evidence="1">
    <location>
        <begin position="1"/>
        <end position="22"/>
    </location>
</feature>
<dbReference type="AlphaFoldDB" id="A0AAV9WML8"/>
<organism evidence="3 4">
    <name type="scientific">Arthrobotrys musiformis</name>
    <dbReference type="NCBI Taxonomy" id="47236"/>
    <lineage>
        <taxon>Eukaryota</taxon>
        <taxon>Fungi</taxon>
        <taxon>Dikarya</taxon>
        <taxon>Ascomycota</taxon>
        <taxon>Pezizomycotina</taxon>
        <taxon>Orbiliomycetes</taxon>
        <taxon>Orbiliales</taxon>
        <taxon>Orbiliaceae</taxon>
        <taxon>Arthrobotrys</taxon>
    </lineage>
</organism>
<keyword evidence="4" id="KW-1185">Reference proteome</keyword>